<keyword evidence="8 11" id="KW-0326">Glycosidase</keyword>
<evidence type="ECO:0000256" key="3">
    <source>
        <dbReference type="ARBA" id="ARBA00007658"/>
    </source>
</evidence>
<accession>A0ABR1U4X8</accession>
<evidence type="ECO:0000256" key="4">
    <source>
        <dbReference type="ARBA" id="ARBA00022729"/>
    </source>
</evidence>
<gene>
    <name evidence="12" type="ORF">PG996_013252</name>
</gene>
<sequence length="534" mass="58507">YLRSRESSVYPFTTMVSSAWLLALLGSSAQAFSIKVRGPTYAAHPDRAAAVKEAFDRAWAGYYQYAFPNDSLKPIAKMFENDRNGWGASAIDALSTAIVMEDAAVIGQIVDYIPTINFDKSSNSGDTISLFETTIRYLGGLLSAHDLLSSVPSGTYGINSTQLDAILKQATHLADNLKVGFDTPSGVPINDLLFQPPRTTNSTTNGLATIGTLVLEWTRLSDKTGNKEYAELSQKAESYLLNPKPASGEPWPGLLGTNVDVSNGNFVDSSGGWNGGTDSYYEYLIKMYLYDTSRFASYRDSWIEAADSSIKYLASHPSTRPDMTFLAAYNGKDKFSYNSGHLACFDGGNFILGGLTLDKPEYVQFGIELAYSCHETYTATVTGIGPEGFAWQDGKAANTSSNPAAPADQASFYKEAGFWITSSYYILRPEVIESWYYAYRATGDSKYQDWAWTAFKSINATCSVGAGFSEIADVNAAKGGSFTDFQDSFWFAEVLKYLYMIQAEEAPWQVSATHDNQYVFNTEAHPMKVAGKTI</sequence>
<evidence type="ECO:0000256" key="5">
    <source>
        <dbReference type="ARBA" id="ARBA00022801"/>
    </source>
</evidence>
<dbReference type="InterPro" id="IPR050749">
    <property type="entry name" value="Glycosyl_Hydrolase_47"/>
</dbReference>
<dbReference type="Gene3D" id="1.50.10.10">
    <property type="match status" value="1"/>
</dbReference>
<keyword evidence="7" id="KW-0325">Glycoprotein</keyword>
<organism evidence="12 13">
    <name type="scientific">Apiospora saccharicola</name>
    <dbReference type="NCBI Taxonomy" id="335842"/>
    <lineage>
        <taxon>Eukaryota</taxon>
        <taxon>Fungi</taxon>
        <taxon>Dikarya</taxon>
        <taxon>Ascomycota</taxon>
        <taxon>Pezizomycotina</taxon>
        <taxon>Sordariomycetes</taxon>
        <taxon>Xylariomycetidae</taxon>
        <taxon>Amphisphaeriales</taxon>
        <taxon>Apiosporaceae</taxon>
        <taxon>Apiospora</taxon>
    </lineage>
</organism>
<keyword evidence="5 11" id="KW-0378">Hydrolase</keyword>
<dbReference type="SUPFAM" id="SSF48225">
    <property type="entry name" value="Seven-hairpin glycosidases"/>
    <property type="match status" value="1"/>
</dbReference>
<name>A0ABR1U4X8_9PEZI</name>
<comment type="catalytic activity">
    <reaction evidence="10">
        <text>N(4)-(alpha-D-Man-(1-&gt;2)-alpha-D-Man-(1-&gt;2)-alpha-D-Man-(1-&gt;3)-[alpha-D-Man-(1-&gt;2)-alpha-D-Man-(1-&gt;3)-[alpha-D-Man-(1-&gt;2)-alpha-D-Man-(1-&gt;6)]-alpha-D-Man-(1-&gt;6)]-beta-D-Man-(1-&gt;4)-beta-D-GlcNAc-(1-&gt;4)-beta-D-GlcNAc)-L-asparaginyl-[protein] (N-glucan mannose isomer 9A1,2,3B1,2,3) + 4 H2O = N(4)-(alpha-D-Man-(1-&gt;3)-[alpha-D-Man-(1-&gt;3)-[alpha-D-Man-(1-&gt;6)]-alpha-D-Man-(1-&gt;6)]-beta-D-Man-(1-&gt;4)-beta-D-GlcNAc-(1-&gt;4)-beta-D-GlcNAc)-L-asparaginyl-[protein] (N-glucan mannose isomer 5A1,2) + 4 beta-D-mannose</text>
        <dbReference type="Rhea" id="RHEA:56008"/>
        <dbReference type="Rhea" id="RHEA-COMP:14356"/>
        <dbReference type="Rhea" id="RHEA-COMP:14367"/>
        <dbReference type="ChEBI" id="CHEBI:15377"/>
        <dbReference type="ChEBI" id="CHEBI:28563"/>
        <dbReference type="ChEBI" id="CHEBI:59087"/>
        <dbReference type="ChEBI" id="CHEBI:139493"/>
        <dbReference type="EC" id="3.2.1.113"/>
    </reaction>
</comment>
<keyword evidence="6" id="KW-1015">Disulfide bond</keyword>
<proteinExistence type="inferred from homology"/>
<evidence type="ECO:0000256" key="11">
    <source>
        <dbReference type="RuleBase" id="RU361193"/>
    </source>
</evidence>
<dbReference type="PANTHER" id="PTHR11742">
    <property type="entry name" value="MANNOSYL-OLIGOSACCHARIDE ALPHA-1,2-MANNOSIDASE-RELATED"/>
    <property type="match status" value="1"/>
</dbReference>
<comment type="caution">
    <text evidence="12">The sequence shown here is derived from an EMBL/GenBank/DDBJ whole genome shotgun (WGS) entry which is preliminary data.</text>
</comment>
<dbReference type="EC" id="3.2.1.-" evidence="11"/>
<dbReference type="Proteomes" id="UP001446871">
    <property type="component" value="Unassembled WGS sequence"/>
</dbReference>
<dbReference type="Pfam" id="PF01532">
    <property type="entry name" value="Glyco_hydro_47"/>
    <property type="match status" value="1"/>
</dbReference>
<evidence type="ECO:0000313" key="13">
    <source>
        <dbReference type="Proteomes" id="UP001446871"/>
    </source>
</evidence>
<evidence type="ECO:0000256" key="8">
    <source>
        <dbReference type="ARBA" id="ARBA00023295"/>
    </source>
</evidence>
<dbReference type="InterPro" id="IPR036026">
    <property type="entry name" value="Seven-hairpin_glycosidases"/>
</dbReference>
<keyword evidence="4" id="KW-0732">Signal</keyword>
<evidence type="ECO:0000256" key="1">
    <source>
        <dbReference type="ARBA" id="ARBA00001913"/>
    </source>
</evidence>
<feature type="non-terminal residue" evidence="12">
    <location>
        <position position="1"/>
    </location>
</feature>
<evidence type="ECO:0000256" key="9">
    <source>
        <dbReference type="ARBA" id="ARBA00047669"/>
    </source>
</evidence>
<comment type="catalytic activity">
    <reaction evidence="9">
        <text>N(4)-(alpha-D-Man-(1-&gt;2)-alpha-D-Man-(1-&gt;2)-alpha-D-Man-(1-&gt;3)-[alpha-D-Man-(1-&gt;3)-[alpha-D-Man-(1-&gt;2)-alpha-D-Man-(1-&gt;6)]-alpha-D-Man-(1-&gt;6)]-beta-D-Man-(1-&gt;4)-beta-D-GlcNAc-(1-&gt;4)-beta-D-GlcNAc)-L-asparaginyl-[protein] (N-glucan mannose isomer 8A1,2,3B1,3) + 3 H2O = N(4)-(alpha-D-Man-(1-&gt;3)-[alpha-D-Man-(1-&gt;3)-[alpha-D-Man-(1-&gt;6)]-alpha-D-Man-(1-&gt;6)]-beta-D-Man-(1-&gt;4)-beta-D-GlcNAc-(1-&gt;4)-beta-D-GlcNAc)-L-asparaginyl-[protein] (N-glucan mannose isomer 5A1,2) + 3 beta-D-mannose</text>
        <dbReference type="Rhea" id="RHEA:56028"/>
        <dbReference type="Rhea" id="RHEA-COMP:14358"/>
        <dbReference type="Rhea" id="RHEA-COMP:14367"/>
        <dbReference type="ChEBI" id="CHEBI:15377"/>
        <dbReference type="ChEBI" id="CHEBI:28563"/>
        <dbReference type="ChEBI" id="CHEBI:59087"/>
        <dbReference type="ChEBI" id="CHEBI:60628"/>
        <dbReference type="EC" id="3.2.1.113"/>
    </reaction>
</comment>
<evidence type="ECO:0000256" key="10">
    <source>
        <dbReference type="ARBA" id="ARBA00048605"/>
    </source>
</evidence>
<dbReference type="InterPro" id="IPR001382">
    <property type="entry name" value="Glyco_hydro_47"/>
</dbReference>
<dbReference type="EMBL" id="JAQQWM010000008">
    <property type="protein sequence ID" value="KAK8053951.1"/>
    <property type="molecule type" value="Genomic_DNA"/>
</dbReference>
<dbReference type="PANTHER" id="PTHR11742:SF101">
    <property type="entry name" value="MANNOSYL-OLIGOSACCHARIDE ALPHA-1,2-MANNOSIDASE 1B"/>
    <property type="match status" value="1"/>
</dbReference>
<dbReference type="InterPro" id="IPR012341">
    <property type="entry name" value="6hp_glycosidase-like_sf"/>
</dbReference>
<comment type="cofactor">
    <cofactor evidence="1">
        <name>Ca(2+)</name>
        <dbReference type="ChEBI" id="CHEBI:29108"/>
    </cofactor>
</comment>
<keyword evidence="13" id="KW-1185">Reference proteome</keyword>
<protein>
    <recommendedName>
        <fullName evidence="11">alpha-1,2-Mannosidase</fullName>
        <ecNumber evidence="11">3.2.1.-</ecNumber>
    </recommendedName>
</protein>
<evidence type="ECO:0000256" key="6">
    <source>
        <dbReference type="ARBA" id="ARBA00023157"/>
    </source>
</evidence>
<evidence type="ECO:0000256" key="2">
    <source>
        <dbReference type="ARBA" id="ARBA00004922"/>
    </source>
</evidence>
<reference evidence="12 13" key="1">
    <citation type="submission" date="2023-01" db="EMBL/GenBank/DDBJ databases">
        <title>Analysis of 21 Apiospora genomes using comparative genomics revels a genus with tremendous synthesis potential of carbohydrate active enzymes and secondary metabolites.</title>
        <authorList>
            <person name="Sorensen T."/>
        </authorList>
    </citation>
    <scope>NUCLEOTIDE SEQUENCE [LARGE SCALE GENOMIC DNA]</scope>
    <source>
        <strain evidence="12 13">CBS 83171</strain>
    </source>
</reference>
<comment type="similarity">
    <text evidence="3 11">Belongs to the glycosyl hydrolase 47 family.</text>
</comment>
<dbReference type="PRINTS" id="PR00747">
    <property type="entry name" value="GLYHDRLASE47"/>
</dbReference>
<evidence type="ECO:0000256" key="7">
    <source>
        <dbReference type="ARBA" id="ARBA00023180"/>
    </source>
</evidence>
<comment type="pathway">
    <text evidence="2">Protein modification; protein glycosylation.</text>
</comment>
<evidence type="ECO:0000313" key="12">
    <source>
        <dbReference type="EMBL" id="KAK8053951.1"/>
    </source>
</evidence>